<dbReference type="NCBIfam" id="NF011930">
    <property type="entry name" value="PRK15401.1"/>
    <property type="match status" value="1"/>
</dbReference>
<evidence type="ECO:0000256" key="3">
    <source>
        <dbReference type="ARBA" id="ARBA00022964"/>
    </source>
</evidence>
<feature type="domain" description="Fe2OG dioxygenase" evidence="6">
    <location>
        <begin position="111"/>
        <end position="211"/>
    </location>
</feature>
<dbReference type="InterPro" id="IPR005123">
    <property type="entry name" value="Oxoglu/Fe-dep_dioxygenase_dom"/>
</dbReference>
<protein>
    <submittedName>
        <fullName evidence="7">DNA oxidative demethylase AlkB</fullName>
        <ecNumber evidence="7">1.14.11.33</ecNumber>
    </submittedName>
</protein>
<dbReference type="PROSITE" id="PS51471">
    <property type="entry name" value="FE2OG_OXY"/>
    <property type="match status" value="1"/>
</dbReference>
<keyword evidence="8" id="KW-1185">Reference proteome</keyword>
<evidence type="ECO:0000256" key="1">
    <source>
        <dbReference type="ARBA" id="ARBA00001954"/>
    </source>
</evidence>
<keyword evidence="3" id="KW-0223">Dioxygenase</keyword>
<dbReference type="GO" id="GO:0035516">
    <property type="term" value="F:broad specificity oxidative DNA demethylase activity"/>
    <property type="evidence" value="ECO:0007669"/>
    <property type="project" value="UniProtKB-EC"/>
</dbReference>
<dbReference type="Gene3D" id="2.60.120.590">
    <property type="entry name" value="Alpha-ketoglutarate-dependent dioxygenase AlkB-like"/>
    <property type="match status" value="1"/>
</dbReference>
<evidence type="ECO:0000313" key="8">
    <source>
        <dbReference type="Proteomes" id="UP000706039"/>
    </source>
</evidence>
<dbReference type="InterPro" id="IPR027450">
    <property type="entry name" value="AlkB-like"/>
</dbReference>
<dbReference type="PANTHER" id="PTHR16557">
    <property type="entry name" value="ALKYLATED DNA REPAIR PROTEIN ALKB-RELATED"/>
    <property type="match status" value="1"/>
</dbReference>
<dbReference type="Pfam" id="PF13532">
    <property type="entry name" value="2OG-FeII_Oxy_2"/>
    <property type="match status" value="1"/>
</dbReference>
<sequence>MPHDLFARDRLTIAPGAALLGGFAMDDAQALLDHIAAIAAGAPFRHMETPGGRRMSVATTSCGALGWTSSARGYRYAAHDPESGGAWSAMPEVFASLAERAAAAAGYPGYAPDACLINRYAPGTRLTLHQDRNERDMAAPIVSISLGLSATFLWGGAERRDRPRRIPLHHGDVVVWGGPARLNFHGIDTLPRGEHPSTGPYRYNLSFRQTGIRHMALCDPMQSDPRAP</sequence>
<organism evidence="7 8">
    <name type="scientific">Sphingomonas colocasiae</name>
    <dbReference type="NCBI Taxonomy" id="1848973"/>
    <lineage>
        <taxon>Bacteria</taxon>
        <taxon>Pseudomonadati</taxon>
        <taxon>Pseudomonadota</taxon>
        <taxon>Alphaproteobacteria</taxon>
        <taxon>Sphingomonadales</taxon>
        <taxon>Sphingomonadaceae</taxon>
        <taxon>Sphingomonas</taxon>
    </lineage>
</organism>
<comment type="caution">
    <text evidence="7">The sequence shown here is derived from an EMBL/GenBank/DDBJ whole genome shotgun (WGS) entry which is preliminary data.</text>
</comment>
<keyword evidence="4 7" id="KW-0560">Oxidoreductase</keyword>
<evidence type="ECO:0000256" key="2">
    <source>
        <dbReference type="ARBA" id="ARBA00022723"/>
    </source>
</evidence>
<proteinExistence type="predicted"/>
<comment type="cofactor">
    <cofactor evidence="1">
        <name>Fe(2+)</name>
        <dbReference type="ChEBI" id="CHEBI:29033"/>
    </cofactor>
</comment>
<gene>
    <name evidence="7" type="primary">alkB</name>
    <name evidence="7" type="ORF">K7G82_18145</name>
</gene>
<dbReference type="RefSeq" id="WP_222991313.1">
    <property type="nucleotide sequence ID" value="NZ_JAINVV010000008.1"/>
</dbReference>
<evidence type="ECO:0000313" key="7">
    <source>
        <dbReference type="EMBL" id="MBY8824232.1"/>
    </source>
</evidence>
<keyword evidence="2" id="KW-0479">Metal-binding</keyword>
<evidence type="ECO:0000259" key="6">
    <source>
        <dbReference type="PROSITE" id="PS51471"/>
    </source>
</evidence>
<dbReference type="Proteomes" id="UP000706039">
    <property type="component" value="Unassembled WGS sequence"/>
</dbReference>
<evidence type="ECO:0000256" key="5">
    <source>
        <dbReference type="ARBA" id="ARBA00023004"/>
    </source>
</evidence>
<dbReference type="InterPro" id="IPR037151">
    <property type="entry name" value="AlkB-like_sf"/>
</dbReference>
<dbReference type="EC" id="1.14.11.33" evidence="7"/>
<reference evidence="7 8" key="1">
    <citation type="submission" date="2021-08" db="EMBL/GenBank/DDBJ databases">
        <authorList>
            <person name="Tuo L."/>
        </authorList>
    </citation>
    <scope>NUCLEOTIDE SEQUENCE [LARGE SCALE GENOMIC DNA]</scope>
    <source>
        <strain evidence="7 8">JCM 31229</strain>
    </source>
</reference>
<dbReference type="InterPro" id="IPR004574">
    <property type="entry name" value="Alkb"/>
</dbReference>
<dbReference type="SUPFAM" id="SSF51197">
    <property type="entry name" value="Clavaminate synthase-like"/>
    <property type="match status" value="1"/>
</dbReference>
<dbReference type="PANTHER" id="PTHR16557:SF2">
    <property type="entry name" value="NUCLEIC ACID DIOXYGENASE ALKBH1"/>
    <property type="match status" value="1"/>
</dbReference>
<dbReference type="EMBL" id="JAINVV010000008">
    <property type="protein sequence ID" value="MBY8824232.1"/>
    <property type="molecule type" value="Genomic_DNA"/>
</dbReference>
<name>A0ABS7PSB2_9SPHN</name>
<evidence type="ECO:0000256" key="4">
    <source>
        <dbReference type="ARBA" id="ARBA00023002"/>
    </source>
</evidence>
<keyword evidence="5" id="KW-0408">Iron</keyword>
<accession>A0ABS7PSB2</accession>